<proteinExistence type="predicted"/>
<dbReference type="Proteomes" id="UP000075882">
    <property type="component" value="Unassembled WGS sequence"/>
</dbReference>
<evidence type="ECO:0000313" key="1">
    <source>
        <dbReference type="EnsemblMetazoa" id="ACOM039162-PA.1"/>
    </source>
</evidence>
<protein>
    <submittedName>
        <fullName evidence="1">Uncharacterized protein</fullName>
    </submittedName>
</protein>
<dbReference type="EnsemblMetazoa" id="ACOM039162-RA">
    <property type="protein sequence ID" value="ACOM039162-PA.1"/>
    <property type="gene ID" value="ACOM039162"/>
</dbReference>
<accession>A0A8W7PWX2</accession>
<dbReference type="AlphaFoldDB" id="A0A8W7PWX2"/>
<sequence length="208" mass="22274">MAHVAHTGPCVVEPIVYADQHVGAGEVAFGGVVGGAACRRLFRTGFGIGYNVRGTHPHPVGGTVPRVAVLGEVQVQLIVSFTLGGIQLRINSIKQLGIQTDLKGLAKFGEILARRLIDQLRWDVVAAVKRIRTKVDRSVVLLGQCATICSADWETQPEGRVRSTPYSAKFLNISINSSSTVPAVFVSSLYRSIPLNAMSLFASENPPV</sequence>
<organism evidence="1">
    <name type="scientific">Anopheles coluzzii</name>
    <name type="common">African malaria mosquito</name>
    <dbReference type="NCBI Taxonomy" id="1518534"/>
    <lineage>
        <taxon>Eukaryota</taxon>
        <taxon>Metazoa</taxon>
        <taxon>Ecdysozoa</taxon>
        <taxon>Arthropoda</taxon>
        <taxon>Hexapoda</taxon>
        <taxon>Insecta</taxon>
        <taxon>Pterygota</taxon>
        <taxon>Neoptera</taxon>
        <taxon>Endopterygota</taxon>
        <taxon>Diptera</taxon>
        <taxon>Nematocera</taxon>
        <taxon>Culicoidea</taxon>
        <taxon>Culicidae</taxon>
        <taxon>Anophelinae</taxon>
        <taxon>Anopheles</taxon>
    </lineage>
</organism>
<reference evidence="1" key="1">
    <citation type="submission" date="2022-08" db="UniProtKB">
        <authorList>
            <consortium name="EnsemblMetazoa"/>
        </authorList>
    </citation>
    <scope>IDENTIFICATION</scope>
</reference>
<name>A0A8W7PWX2_ANOCL</name>